<sequence>RSMWSENKEERSPSAAVQTFFELTPMENIPLQCVYKTSIRVFNDLHMCVMLPLRRDERTTAG</sequence>
<reference evidence="1" key="1">
    <citation type="submission" date="2023-04" db="EMBL/GenBank/DDBJ databases">
        <title>Chromosome-level genome of Chaenocephalus aceratus.</title>
        <authorList>
            <person name="Park H."/>
        </authorList>
    </citation>
    <scope>NUCLEOTIDE SEQUENCE</scope>
    <source>
        <strain evidence="1">DE</strain>
        <tissue evidence="1">Muscle</tissue>
    </source>
</reference>
<dbReference type="Proteomes" id="UP001228049">
    <property type="component" value="Unassembled WGS sequence"/>
</dbReference>
<organism evidence="1 2">
    <name type="scientific">Dissostichus eleginoides</name>
    <name type="common">Patagonian toothfish</name>
    <name type="synonym">Dissostichus amissus</name>
    <dbReference type="NCBI Taxonomy" id="100907"/>
    <lineage>
        <taxon>Eukaryota</taxon>
        <taxon>Metazoa</taxon>
        <taxon>Chordata</taxon>
        <taxon>Craniata</taxon>
        <taxon>Vertebrata</taxon>
        <taxon>Euteleostomi</taxon>
        <taxon>Actinopterygii</taxon>
        <taxon>Neopterygii</taxon>
        <taxon>Teleostei</taxon>
        <taxon>Neoteleostei</taxon>
        <taxon>Acanthomorphata</taxon>
        <taxon>Eupercaria</taxon>
        <taxon>Perciformes</taxon>
        <taxon>Notothenioidei</taxon>
        <taxon>Nototheniidae</taxon>
        <taxon>Dissostichus</taxon>
    </lineage>
</organism>
<name>A0AAD9ERI3_DISEL</name>
<feature type="non-terminal residue" evidence="1">
    <location>
        <position position="1"/>
    </location>
</feature>
<dbReference type="AlphaFoldDB" id="A0AAD9ERI3"/>
<keyword evidence="2" id="KW-1185">Reference proteome</keyword>
<gene>
    <name evidence="1" type="ORF">KUDE01_031832</name>
</gene>
<evidence type="ECO:0000313" key="2">
    <source>
        <dbReference type="Proteomes" id="UP001228049"/>
    </source>
</evidence>
<protein>
    <submittedName>
        <fullName evidence="1">Anaphase-promoting complex subunit 4</fullName>
    </submittedName>
</protein>
<proteinExistence type="predicted"/>
<evidence type="ECO:0000313" key="1">
    <source>
        <dbReference type="EMBL" id="KAK1875032.1"/>
    </source>
</evidence>
<dbReference type="EMBL" id="JASDAP010000396">
    <property type="protein sequence ID" value="KAK1875032.1"/>
    <property type="molecule type" value="Genomic_DNA"/>
</dbReference>
<comment type="caution">
    <text evidence="1">The sequence shown here is derived from an EMBL/GenBank/DDBJ whole genome shotgun (WGS) entry which is preliminary data.</text>
</comment>
<accession>A0AAD9ERI3</accession>